<feature type="region of interest" description="Disordered" evidence="1">
    <location>
        <begin position="492"/>
        <end position="524"/>
    </location>
</feature>
<feature type="region of interest" description="Disordered" evidence="1">
    <location>
        <begin position="401"/>
        <end position="429"/>
    </location>
</feature>
<dbReference type="PANTHER" id="PTHR15921:SF3">
    <property type="entry name" value="PRE-MRNA CLEAVAGE COMPLEX 2 PROTEIN PCF11"/>
    <property type="match status" value="1"/>
</dbReference>
<evidence type="ECO:0000313" key="4">
    <source>
        <dbReference type="Proteomes" id="UP000008066"/>
    </source>
</evidence>
<proteinExistence type="predicted"/>
<dbReference type="eggNOG" id="KOG2071">
    <property type="taxonomic scope" value="Eukaryota"/>
</dbReference>
<keyword evidence="4" id="KW-1185">Reference proteome</keyword>
<feature type="compositionally biased region" description="Low complexity" evidence="1">
    <location>
        <begin position="501"/>
        <end position="513"/>
    </location>
</feature>
<name>G0S018_CHATD</name>
<dbReference type="Pfam" id="PF21936">
    <property type="entry name" value="Pcf11_C"/>
    <property type="match status" value="1"/>
</dbReference>
<feature type="domain" description="CID" evidence="2">
    <location>
        <begin position="4"/>
        <end position="142"/>
    </location>
</feature>
<dbReference type="InterPro" id="IPR021605">
    <property type="entry name" value="Pcf11_Clp1-ID"/>
</dbReference>
<dbReference type="GO" id="GO:0006369">
    <property type="term" value="P:termination of RNA polymerase II transcription"/>
    <property type="evidence" value="ECO:0007669"/>
    <property type="project" value="InterPro"/>
</dbReference>
<dbReference type="KEGG" id="cthr:CTHT_0008420"/>
<dbReference type="InterPro" id="IPR054127">
    <property type="entry name" value="Pcf11_C"/>
</dbReference>
<accession>G0S018</accession>
<dbReference type="GO" id="GO:0005737">
    <property type="term" value="C:cytoplasm"/>
    <property type="evidence" value="ECO:0007669"/>
    <property type="project" value="TreeGrafter"/>
</dbReference>
<sequence length="781" mass="82907">MADNSAEVAEDYRQALEDLTMNSRIEIATLTNIARENANHGLAIAEVLINHIKKAPPSRTLPALYVLDSIVKNVPTPYALYFGPKLYSIFMGAYTKVDNATRRKMDEMLKTWKEPVPGSLSTKPVFPIEQVRPIENALIAARNAAMAANQNSYQGQQQLLRGRQPVPSRDTPTPPTGRPYPPPPQGQAPYPGPNGHQQLGAVPSNAQQPYPGHPPVSGPNPIPPRATTQPAPPVGGYAGYQPPAGRDVYGAQPAAISIDKLKDDIQQLIVAEKAEFAQDPLDTSKQTRLKALLDLQAIIQSQDMPQEQLMIIRDRVAELAVNKLRPQPQPACPPVTAAAGPAVAVGAAAPVGAAHALLSPYTGTSPTATTSPNPVVPQQPTPIPPAAVAVVAAALARQPSVPTATVPPSHPSVPPTTSGGTGSSGGGISLDSLFGKGALATLLRMNATTPQQTTVPQQTSPPAPPLPPPPVAAPATTGIPPSAVATIAAALQAAPTPPPAAQQSQPSSQQHPADPSRPGAPVLPQDPAALLAILRQSGLLKPAATATPPVDTGIQLTPASLKIYRPHLIPQLLENLGPPCTQCGRRFKTDEEGRRRKTAHMDWHFRVHQRSAEAERRGQHRSWYVDELDWIRSREAIDTEYITPAPGQDDLTSATTTLPYHIAPFPPTGSSSTKTSTSFGPGSKVPYLPVPEDAASRAANSTCPICQEKFEMKWLDEAQEWVWTDAIRAGPQGRVYHASCHREAAGAVSSTTTSGNNGKGVLGKRKAEDEGKKRIKTEPFY</sequence>
<evidence type="ECO:0000256" key="1">
    <source>
        <dbReference type="SAM" id="MobiDB-lite"/>
    </source>
</evidence>
<dbReference type="InterPro" id="IPR008942">
    <property type="entry name" value="ENTH_VHS"/>
</dbReference>
<feature type="compositionally biased region" description="Pro residues" evidence="1">
    <location>
        <begin position="211"/>
        <end position="224"/>
    </location>
</feature>
<dbReference type="Gene3D" id="1.25.40.90">
    <property type="match status" value="1"/>
</dbReference>
<feature type="region of interest" description="Disordered" evidence="1">
    <location>
        <begin position="746"/>
        <end position="781"/>
    </location>
</feature>
<dbReference type="Pfam" id="PF04818">
    <property type="entry name" value="CID"/>
    <property type="match status" value="1"/>
</dbReference>
<dbReference type="OrthoDB" id="343582at2759"/>
<dbReference type="InterPro" id="IPR045154">
    <property type="entry name" value="PCF11-like"/>
</dbReference>
<dbReference type="SUPFAM" id="SSF48464">
    <property type="entry name" value="ENTH/VHS domain"/>
    <property type="match status" value="1"/>
</dbReference>
<feature type="compositionally biased region" description="Pro residues" evidence="1">
    <location>
        <begin position="172"/>
        <end position="192"/>
    </location>
</feature>
<dbReference type="PANTHER" id="PTHR15921">
    <property type="entry name" value="PRE-MRNA CLEAVAGE COMPLEX II"/>
    <property type="match status" value="1"/>
</dbReference>
<dbReference type="Proteomes" id="UP000008066">
    <property type="component" value="Unassembled WGS sequence"/>
</dbReference>
<dbReference type="CDD" id="cd16982">
    <property type="entry name" value="CID_Pcf11"/>
    <property type="match status" value="1"/>
</dbReference>
<feature type="compositionally biased region" description="Low complexity" evidence="1">
    <location>
        <begin position="449"/>
        <end position="458"/>
    </location>
</feature>
<dbReference type="Pfam" id="PF11526">
    <property type="entry name" value="Pfc11_Clp1_ID"/>
    <property type="match status" value="1"/>
</dbReference>
<dbReference type="PROSITE" id="PS51391">
    <property type="entry name" value="CID"/>
    <property type="match status" value="1"/>
</dbReference>
<evidence type="ECO:0000259" key="2">
    <source>
        <dbReference type="PROSITE" id="PS51391"/>
    </source>
</evidence>
<dbReference type="GO" id="GO:0000993">
    <property type="term" value="F:RNA polymerase II complex binding"/>
    <property type="evidence" value="ECO:0007669"/>
    <property type="project" value="InterPro"/>
</dbReference>
<dbReference type="OMA" id="ARSDFAN"/>
<dbReference type="GO" id="GO:0003729">
    <property type="term" value="F:mRNA binding"/>
    <property type="evidence" value="ECO:0007669"/>
    <property type="project" value="InterPro"/>
</dbReference>
<feature type="region of interest" description="Disordered" evidence="1">
    <location>
        <begin position="149"/>
        <end position="245"/>
    </location>
</feature>
<evidence type="ECO:0000313" key="3">
    <source>
        <dbReference type="EMBL" id="EGS23179.1"/>
    </source>
</evidence>
<dbReference type="SMART" id="SM00582">
    <property type="entry name" value="RPR"/>
    <property type="match status" value="1"/>
</dbReference>
<protein>
    <recommendedName>
        <fullName evidence="2">CID domain-containing protein</fullName>
    </recommendedName>
</protein>
<dbReference type="AlphaFoldDB" id="G0S018"/>
<dbReference type="STRING" id="759272.G0S018"/>
<dbReference type="FunFam" id="1.25.40.90:FF:000016">
    <property type="entry name" value="mRNA cleavage factor complex component Pcf11"/>
    <property type="match status" value="1"/>
</dbReference>
<dbReference type="RefSeq" id="XP_006691370.1">
    <property type="nucleotide sequence ID" value="XM_006691307.1"/>
</dbReference>
<dbReference type="InterPro" id="IPR047415">
    <property type="entry name" value="Pcf11_CID"/>
</dbReference>
<gene>
    <name evidence="3" type="ORF">CTHT_0008420</name>
</gene>
<dbReference type="EMBL" id="GL988037">
    <property type="protein sequence ID" value="EGS23179.1"/>
    <property type="molecule type" value="Genomic_DNA"/>
</dbReference>
<dbReference type="GO" id="GO:0031124">
    <property type="term" value="P:mRNA 3'-end processing"/>
    <property type="evidence" value="ECO:0007669"/>
    <property type="project" value="InterPro"/>
</dbReference>
<feature type="compositionally biased region" description="Low complexity" evidence="1">
    <location>
        <begin position="149"/>
        <end position="164"/>
    </location>
</feature>
<feature type="compositionally biased region" description="Gly residues" evidence="1">
    <location>
        <begin position="419"/>
        <end position="428"/>
    </location>
</feature>
<dbReference type="InterPro" id="IPR006569">
    <property type="entry name" value="CID_dom"/>
</dbReference>
<dbReference type="GeneID" id="18254880"/>
<reference evidence="3 4" key="1">
    <citation type="journal article" date="2011" name="Cell">
        <title>Insight into structure and assembly of the nuclear pore complex by utilizing the genome of a eukaryotic thermophile.</title>
        <authorList>
            <person name="Amlacher S."/>
            <person name="Sarges P."/>
            <person name="Flemming D."/>
            <person name="van Noort V."/>
            <person name="Kunze R."/>
            <person name="Devos D.P."/>
            <person name="Arumugam M."/>
            <person name="Bork P."/>
            <person name="Hurt E."/>
        </authorList>
    </citation>
    <scope>NUCLEOTIDE SEQUENCE [LARGE SCALE GENOMIC DNA]</scope>
    <source>
        <strain evidence="4">DSM 1495 / CBS 144.50 / IMI 039719</strain>
    </source>
</reference>
<dbReference type="GO" id="GO:0005849">
    <property type="term" value="C:mRNA cleavage factor complex"/>
    <property type="evidence" value="ECO:0007669"/>
    <property type="project" value="InterPro"/>
</dbReference>
<feature type="region of interest" description="Disordered" evidence="1">
    <location>
        <begin position="449"/>
        <end position="479"/>
    </location>
</feature>
<organism evidence="4">
    <name type="scientific">Chaetomium thermophilum (strain DSM 1495 / CBS 144.50 / IMI 039719)</name>
    <name type="common">Thermochaetoides thermophila</name>
    <dbReference type="NCBI Taxonomy" id="759272"/>
    <lineage>
        <taxon>Eukaryota</taxon>
        <taxon>Fungi</taxon>
        <taxon>Dikarya</taxon>
        <taxon>Ascomycota</taxon>
        <taxon>Pezizomycotina</taxon>
        <taxon>Sordariomycetes</taxon>
        <taxon>Sordariomycetidae</taxon>
        <taxon>Sordariales</taxon>
        <taxon>Chaetomiaceae</taxon>
        <taxon>Thermochaetoides</taxon>
    </lineage>
</organism>
<dbReference type="HOGENOM" id="CLU_015606_0_0_1"/>
<feature type="compositionally biased region" description="Pro residues" evidence="1">
    <location>
        <begin position="459"/>
        <end position="472"/>
    </location>
</feature>